<comment type="caution">
    <text evidence="1">The sequence shown here is derived from an EMBL/GenBank/DDBJ whole genome shotgun (WGS) entry which is preliminary data.</text>
</comment>
<evidence type="ECO:0000313" key="1">
    <source>
        <dbReference type="EMBL" id="MBM9624630.1"/>
    </source>
</evidence>
<reference evidence="1 2" key="1">
    <citation type="journal article" date="2016" name="Arch. Microbiol.">
        <title>Streptomyces zhihengii sp. nov., isolated from rhizospheric soil of Psammosilene tunicoides.</title>
        <authorList>
            <person name="Huang M.J."/>
            <person name="Fei J.J."/>
            <person name="Salam N."/>
            <person name="Kim C.J."/>
            <person name="Hozzein W.N."/>
            <person name="Xiao M."/>
            <person name="Huang H.Q."/>
            <person name="Li W.J."/>
        </authorList>
    </citation>
    <scope>NUCLEOTIDE SEQUENCE [LARGE SCALE GENOMIC DNA]</scope>
    <source>
        <strain evidence="1 2">YIM T102</strain>
    </source>
</reference>
<gene>
    <name evidence="1" type="ORF">JE024_39530</name>
</gene>
<sequence length="57" mass="6376">MVQQKREVARVAVGSADTESLTTVVLGYDLVDLLVSDDFLVGCRKLRREAQAFPRRP</sequence>
<evidence type="ECO:0000313" key="2">
    <source>
        <dbReference type="Proteomes" id="UP000664109"/>
    </source>
</evidence>
<geneLocation type="plasmid" evidence="1">
    <name>unnamed1</name>
</geneLocation>
<accession>A0ABS2V780</accession>
<protein>
    <submittedName>
        <fullName evidence="1">Uncharacterized protein</fullName>
    </submittedName>
</protein>
<dbReference type="RefSeq" id="WP_205378784.1">
    <property type="nucleotide sequence ID" value="NZ_JAFEJA010000003.1"/>
</dbReference>
<name>A0ABS2V780_9ACTN</name>
<organism evidence="1 2">
    <name type="scientific">Streptomyces zhihengii</name>
    <dbReference type="NCBI Taxonomy" id="1818004"/>
    <lineage>
        <taxon>Bacteria</taxon>
        <taxon>Bacillati</taxon>
        <taxon>Actinomycetota</taxon>
        <taxon>Actinomycetes</taxon>
        <taxon>Kitasatosporales</taxon>
        <taxon>Streptomycetaceae</taxon>
        <taxon>Streptomyces</taxon>
    </lineage>
</organism>
<keyword evidence="2" id="KW-1185">Reference proteome</keyword>
<proteinExistence type="predicted"/>
<dbReference type="Proteomes" id="UP000664109">
    <property type="component" value="Unassembled WGS sequence"/>
</dbReference>
<keyword evidence="1" id="KW-0614">Plasmid</keyword>
<dbReference type="EMBL" id="JAFEJA010000003">
    <property type="protein sequence ID" value="MBM9624630.1"/>
    <property type="molecule type" value="Genomic_DNA"/>
</dbReference>